<dbReference type="EMBL" id="HG712712">
    <property type="protein sequence ID" value="CDJ51280.1"/>
    <property type="molecule type" value="Genomic_DNA"/>
</dbReference>
<accession>U6LU06</accession>
<feature type="compositionally biased region" description="Basic and acidic residues" evidence="1">
    <location>
        <begin position="592"/>
        <end position="608"/>
    </location>
</feature>
<feature type="region of interest" description="Disordered" evidence="1">
    <location>
        <begin position="220"/>
        <end position="258"/>
    </location>
</feature>
<feature type="region of interest" description="Disordered" evidence="1">
    <location>
        <begin position="303"/>
        <end position="325"/>
    </location>
</feature>
<evidence type="ECO:0000259" key="2">
    <source>
        <dbReference type="SMART" id="SM01280"/>
    </source>
</evidence>
<dbReference type="InterPro" id="IPR015411">
    <property type="entry name" value="Rep_factor_Mcm10_C"/>
</dbReference>
<feature type="compositionally biased region" description="Low complexity" evidence="1">
    <location>
        <begin position="471"/>
        <end position="480"/>
    </location>
</feature>
<dbReference type="Proteomes" id="UP000030750">
    <property type="component" value="Unassembled WGS sequence"/>
</dbReference>
<feature type="compositionally biased region" description="Low complexity" evidence="1">
    <location>
        <begin position="364"/>
        <end position="375"/>
    </location>
</feature>
<gene>
    <name evidence="3" type="ORF">EBH_0040700</name>
</gene>
<reference evidence="3" key="1">
    <citation type="submission" date="2013-10" db="EMBL/GenBank/DDBJ databases">
        <title>Genomic analysis of the causative agents of coccidiosis in chickens.</title>
        <authorList>
            <person name="Reid A.J."/>
            <person name="Blake D."/>
            <person name="Billington K."/>
            <person name="Browne H."/>
            <person name="Dunn M."/>
            <person name="Hung S."/>
            <person name="Kawahara F."/>
            <person name="Miranda-Saavedra D."/>
            <person name="Mourier T."/>
            <person name="Nagra H."/>
            <person name="Otto T.D."/>
            <person name="Rawlings N."/>
            <person name="Sanchez A."/>
            <person name="Sanders M."/>
            <person name="Subramaniam C."/>
            <person name="Tay Y."/>
            <person name="Dear P."/>
            <person name="Doerig C."/>
            <person name="Gruber A."/>
            <person name="Parkinson J."/>
            <person name="Shirley M."/>
            <person name="Wan K.L."/>
            <person name="Berriman M."/>
            <person name="Tomley F."/>
            <person name="Pain A."/>
        </authorList>
    </citation>
    <scope>NUCLEOTIDE SEQUENCE [LARGE SCALE GENOMIC DNA]</scope>
    <source>
        <strain evidence="3">Houghton</strain>
    </source>
</reference>
<organism evidence="3 4">
    <name type="scientific">Eimeria brunetti</name>
    <dbReference type="NCBI Taxonomy" id="51314"/>
    <lineage>
        <taxon>Eukaryota</taxon>
        <taxon>Sar</taxon>
        <taxon>Alveolata</taxon>
        <taxon>Apicomplexa</taxon>
        <taxon>Conoidasida</taxon>
        <taxon>Coccidia</taxon>
        <taxon>Eucoccidiorida</taxon>
        <taxon>Eimeriorina</taxon>
        <taxon>Eimeriidae</taxon>
        <taxon>Eimeria</taxon>
    </lineage>
</organism>
<dbReference type="GO" id="GO:0003713">
    <property type="term" value="F:transcription coactivator activity"/>
    <property type="evidence" value="ECO:0007669"/>
    <property type="project" value="TreeGrafter"/>
</dbReference>
<feature type="compositionally biased region" description="Basic and acidic residues" evidence="1">
    <location>
        <begin position="813"/>
        <end position="823"/>
    </location>
</feature>
<evidence type="ECO:0000256" key="1">
    <source>
        <dbReference type="SAM" id="MobiDB-lite"/>
    </source>
</evidence>
<name>U6LU06_9EIME</name>
<dbReference type="PANTHER" id="PTHR46007:SF8">
    <property type="entry name" value="C2H2-TYPE DOMAIN-CONTAINING PROTEIN"/>
    <property type="match status" value="1"/>
</dbReference>
<dbReference type="AlphaFoldDB" id="U6LU06"/>
<dbReference type="PANTHER" id="PTHR46007">
    <property type="entry name" value="MEDIATOR OF RNA POLYMERASE II TRANSCRIPTION SUBUNIT 12"/>
    <property type="match status" value="1"/>
</dbReference>
<sequence>MTPAALKILSDSVVLDGKQLEMEKWVIPYEDAAARLQRPELKIVTLQKACNCVDEMKWWWVLWDTKETNLLLTFRGEALWTSLRKKGVKRGDLIAVLNPCLLAKTDGGDSRAAAVEDEDQILQLGIVKGIVRCSAMTRRQTQCRQMVHLPSMGEYCRFHVNVKDQQQTRAGQGPSIAESISELLEGADKEKCKAILNRLAPSSAFAAAAAPLPAAPAAAAAGLQQGTQQQQQQHQQQKENIPQQQLHKKQQTMNSRPFRRCTSLPTAAAAAAAPAAAPAAAAAILVDAPCACMQVASAQHPAAANRHQTFPARRQQPKHNKQQQDYRLKPFRCQCTEQQQHQQQQQQQEQQQQQQQQQHRQQQQQKQQQQQQRKQIQPSSKLQRFPSHQQQQQRHGFSHSTSSSKDMALAIQLSLTKRMHFDGCLRTAQEAKDLHAQLFLHPNAEIALLAFKNYRYLHNVATLPTRSLPKQPQQQQQQQQRPVAVPGQPGASAATATAAAAALKVRSSSVAAEKAVSPAAAAAAKVAAAAAAAGAAGAAEQRQQPPPPPLDSAADVRRVLKDMKRPKLVAATVSTLKQTQKAGEVLQQAAERQQKRLAREQQQSEKAAKMQRAATPTGPAAAPAAAAAAKPAATDAEKREILEKMLQLKSSVADIEDGQRHLERLRSLEAADIKHEFKQSIKETVINAFFCLQCQRFADRLNPACVARNHQQQPRKATKRFVQCGGCGHKPIPTLNDQLPDGCPKYNPHCPLRGCRVASQHLNFRVISLYAPRAEKLLDQEKLSIDGTDVVANKKQQQQQQQRPDEGSGDEGFFDHPDLPDTS</sequence>
<dbReference type="InterPro" id="IPR051647">
    <property type="entry name" value="Mediator_comp_sub12"/>
</dbReference>
<feature type="region of interest" description="Disordered" evidence="1">
    <location>
        <begin position="364"/>
        <end position="405"/>
    </location>
</feature>
<dbReference type="SMART" id="SM01280">
    <property type="entry name" value="Mcm10"/>
    <property type="match status" value="1"/>
</dbReference>
<dbReference type="GO" id="GO:0045944">
    <property type="term" value="P:positive regulation of transcription by RNA polymerase II"/>
    <property type="evidence" value="ECO:0007669"/>
    <property type="project" value="TreeGrafter"/>
</dbReference>
<dbReference type="InterPro" id="IPR012340">
    <property type="entry name" value="NA-bd_OB-fold"/>
</dbReference>
<dbReference type="VEuPathDB" id="ToxoDB:EBH_0040700"/>
<feature type="domain" description="Replication factor Mcm10 C-terminal" evidence="2">
    <location>
        <begin position="469"/>
        <end position="788"/>
    </location>
</feature>
<proteinExistence type="predicted"/>
<evidence type="ECO:0000313" key="4">
    <source>
        <dbReference type="Proteomes" id="UP000030750"/>
    </source>
</evidence>
<feature type="region of interest" description="Disordered" evidence="1">
    <location>
        <begin position="587"/>
        <end position="632"/>
    </location>
</feature>
<feature type="compositionally biased region" description="Low complexity" evidence="1">
    <location>
        <begin position="613"/>
        <end position="632"/>
    </location>
</feature>
<dbReference type="GO" id="GO:0016592">
    <property type="term" value="C:mediator complex"/>
    <property type="evidence" value="ECO:0007669"/>
    <property type="project" value="TreeGrafter"/>
</dbReference>
<dbReference type="OrthoDB" id="273123at2759"/>
<reference evidence="3" key="2">
    <citation type="submission" date="2013-10" db="EMBL/GenBank/DDBJ databases">
        <authorList>
            <person name="Aslett M."/>
        </authorList>
    </citation>
    <scope>NUCLEOTIDE SEQUENCE [LARGE SCALE GENOMIC DNA]</scope>
    <source>
        <strain evidence="3">Houghton</strain>
    </source>
</reference>
<feature type="region of interest" description="Disordered" evidence="1">
    <location>
        <begin position="467"/>
        <end position="491"/>
    </location>
</feature>
<dbReference type="Gene3D" id="2.40.50.140">
    <property type="entry name" value="Nucleic acid-binding proteins"/>
    <property type="match status" value="1"/>
</dbReference>
<feature type="compositionally biased region" description="Low complexity" evidence="1">
    <location>
        <begin position="220"/>
        <end position="245"/>
    </location>
</feature>
<keyword evidence="4" id="KW-1185">Reference proteome</keyword>
<feature type="region of interest" description="Disordered" evidence="1">
    <location>
        <begin position="789"/>
        <end position="823"/>
    </location>
</feature>
<evidence type="ECO:0000313" key="3">
    <source>
        <dbReference type="EMBL" id="CDJ51280.1"/>
    </source>
</evidence>
<feature type="compositionally biased region" description="Polar residues" evidence="1">
    <location>
        <begin position="376"/>
        <end position="405"/>
    </location>
</feature>
<protein>
    <recommendedName>
        <fullName evidence="2">Replication factor Mcm10 C-terminal domain-containing protein</fullName>
    </recommendedName>
</protein>